<dbReference type="AlphaFoldDB" id="A0A9J9U9Z7"/>
<evidence type="ECO:0008006" key="3">
    <source>
        <dbReference type="Google" id="ProtNLM"/>
    </source>
</evidence>
<name>A0A9J9U9Z7_ACIET</name>
<dbReference type="KEGG" id="dia:Dtpsy_0812"/>
<sequence length="228" mass="23785">MNTLPTDNDPVQAWMALGVQSAILARTMPAVRHDLAGPLSAMRMAATVLKRRLGTGELPPAQAVERVEQFEGHLTRLADSAKRLRHWDLPAQDSAQPLAAVAAQAVQLARPLLAMRGTDLQAPGPLPETHVAAHTTLCLLLGALYHLAETGSPPPARITLQAVQGRSGLRVQADGQADAGLAAFASQPAPPLDAAALLCLARHGGAHVQCGAGWVELDAAPARPDVTP</sequence>
<dbReference type="Proteomes" id="UP000000450">
    <property type="component" value="Chromosome"/>
</dbReference>
<accession>A0A9J9U9Z7</accession>
<dbReference type="RefSeq" id="WP_012655787.1">
    <property type="nucleotide sequence ID" value="NC_011992.1"/>
</dbReference>
<evidence type="ECO:0000313" key="1">
    <source>
        <dbReference type="EMBL" id="ACM32291.1"/>
    </source>
</evidence>
<gene>
    <name evidence="1" type="ordered locus">Dtpsy_0812</name>
</gene>
<evidence type="ECO:0000313" key="2">
    <source>
        <dbReference type="Proteomes" id="UP000000450"/>
    </source>
</evidence>
<reference evidence="1 2" key="1">
    <citation type="journal article" date="2010" name="J. Bacteriol.">
        <title>Completed genome sequence of the anaerobic iron-oxidizing bacterium Acidovorax ebreus strain TPSY.</title>
        <authorList>
            <person name="Byrne-Bailey K.G."/>
            <person name="Weber K.A."/>
            <person name="Chair A.H."/>
            <person name="Bose S."/>
            <person name="Knox T."/>
            <person name="Spanbauer T.L."/>
            <person name="Chertkov O."/>
            <person name="Coates J.D."/>
        </authorList>
    </citation>
    <scope>NUCLEOTIDE SEQUENCE [LARGE SCALE GENOMIC DNA]</scope>
    <source>
        <strain evidence="1 2">TPSY</strain>
    </source>
</reference>
<proteinExistence type="predicted"/>
<protein>
    <recommendedName>
        <fullName evidence="3">Histidine kinase</fullName>
    </recommendedName>
</protein>
<keyword evidence="2" id="KW-1185">Reference proteome</keyword>
<dbReference type="EMBL" id="CP001392">
    <property type="protein sequence ID" value="ACM32291.1"/>
    <property type="molecule type" value="Genomic_DNA"/>
</dbReference>
<organism evidence="1 2">
    <name type="scientific">Acidovorax ebreus (strain TPSY)</name>
    <name type="common">Diaphorobacter sp. (strain TPSY)</name>
    <dbReference type="NCBI Taxonomy" id="535289"/>
    <lineage>
        <taxon>Bacteria</taxon>
        <taxon>Pseudomonadati</taxon>
        <taxon>Pseudomonadota</taxon>
        <taxon>Betaproteobacteria</taxon>
        <taxon>Burkholderiales</taxon>
        <taxon>Comamonadaceae</taxon>
        <taxon>Diaphorobacter</taxon>
    </lineage>
</organism>